<evidence type="ECO:0000256" key="1">
    <source>
        <dbReference type="SAM" id="MobiDB-lite"/>
    </source>
</evidence>
<organism evidence="2">
    <name type="scientific">Rhizophora mucronata</name>
    <name type="common">Asiatic mangrove</name>
    <dbReference type="NCBI Taxonomy" id="61149"/>
    <lineage>
        <taxon>Eukaryota</taxon>
        <taxon>Viridiplantae</taxon>
        <taxon>Streptophyta</taxon>
        <taxon>Embryophyta</taxon>
        <taxon>Tracheophyta</taxon>
        <taxon>Spermatophyta</taxon>
        <taxon>Magnoliopsida</taxon>
        <taxon>eudicotyledons</taxon>
        <taxon>Gunneridae</taxon>
        <taxon>Pentapetalae</taxon>
        <taxon>rosids</taxon>
        <taxon>fabids</taxon>
        <taxon>Malpighiales</taxon>
        <taxon>Rhizophoraceae</taxon>
        <taxon>Rhizophora</taxon>
    </lineage>
</organism>
<sequence length="112" mass="13176">MKTSCAITQVLDFIKTHKREWPLVKSTKWVKIESLTKQRPLLEFQSKNRAFQAKPRSKKSKNRQPNVVKSEKRRSKARCINYHDSPVPGLNRGVLIFDRQLEQLKMKQSTLL</sequence>
<dbReference type="EMBL" id="GGEC01033660">
    <property type="protein sequence ID" value="MBX14144.1"/>
    <property type="molecule type" value="Transcribed_RNA"/>
</dbReference>
<name>A0A2P2L841_RHIMU</name>
<accession>A0A2P2L841</accession>
<dbReference type="AlphaFoldDB" id="A0A2P2L841"/>
<evidence type="ECO:0000313" key="2">
    <source>
        <dbReference type="EMBL" id="MBX14144.1"/>
    </source>
</evidence>
<proteinExistence type="predicted"/>
<feature type="region of interest" description="Disordered" evidence="1">
    <location>
        <begin position="46"/>
        <end position="76"/>
    </location>
</feature>
<reference evidence="2" key="1">
    <citation type="submission" date="2018-02" db="EMBL/GenBank/DDBJ databases">
        <title>Rhizophora mucronata_Transcriptome.</title>
        <authorList>
            <person name="Meera S.P."/>
            <person name="Sreeshan A."/>
            <person name="Augustine A."/>
        </authorList>
    </citation>
    <scope>NUCLEOTIDE SEQUENCE</scope>
    <source>
        <tissue evidence="2">Leaf</tissue>
    </source>
</reference>
<protein>
    <submittedName>
        <fullName evidence="2">Uncharacterized protein</fullName>
    </submittedName>
</protein>